<dbReference type="OrthoDB" id="9765647at2"/>
<evidence type="ECO:0000256" key="1">
    <source>
        <dbReference type="ARBA" id="ARBA00008645"/>
    </source>
</evidence>
<evidence type="ECO:0000313" key="3">
    <source>
        <dbReference type="EMBL" id="MQY20144.1"/>
    </source>
</evidence>
<keyword evidence="4" id="KW-1185">Reference proteome</keyword>
<reference evidence="3 4" key="1">
    <citation type="submission" date="2019-10" db="EMBL/GenBank/DDBJ databases">
        <title>Nocardia macrotermitis sp. nov. and Nocardia aurantia sp. nov., isolated from the gut of fungus growing-termite Macrotermes natalensis.</title>
        <authorList>
            <person name="Benndorf R."/>
            <person name="Schwitalla J."/>
            <person name="Martin K."/>
            <person name="De Beer W."/>
            <person name="Kaster A.-K."/>
            <person name="Vollmers J."/>
            <person name="Poulsen M."/>
            <person name="Beemelmanns C."/>
        </authorList>
    </citation>
    <scope>NUCLEOTIDE SEQUENCE [LARGE SCALE GENOMIC DNA]</scope>
    <source>
        <strain evidence="3 4">RB20</strain>
    </source>
</reference>
<dbReference type="InterPro" id="IPR029058">
    <property type="entry name" value="AB_hydrolase_fold"/>
</dbReference>
<protein>
    <submittedName>
        <fullName evidence="3">Esterase FrsA</fullName>
        <ecNumber evidence="3">3.1.-.-</ecNumber>
    </submittedName>
</protein>
<evidence type="ECO:0000256" key="2">
    <source>
        <dbReference type="ARBA" id="ARBA00022801"/>
    </source>
</evidence>
<comment type="caution">
    <text evidence="3">The sequence shown here is derived from an EMBL/GenBank/DDBJ whole genome shotgun (WGS) entry which is preliminary data.</text>
</comment>
<proteinExistence type="inferred from homology"/>
<dbReference type="InterPro" id="IPR010520">
    <property type="entry name" value="FrsA-like"/>
</dbReference>
<comment type="similarity">
    <text evidence="1">Belongs to the AB hydrolase superfamily.</text>
</comment>
<keyword evidence="2 3" id="KW-0378">Hydrolase</keyword>
<accession>A0A7K0D5N0</accession>
<gene>
    <name evidence="3" type="primary">frsA</name>
    <name evidence="3" type="ORF">NRB20_32400</name>
</gene>
<dbReference type="Gene3D" id="3.40.50.1820">
    <property type="entry name" value="alpha/beta hydrolase"/>
    <property type="match status" value="1"/>
</dbReference>
<dbReference type="EC" id="3.1.-.-" evidence="3"/>
<dbReference type="PANTHER" id="PTHR22946">
    <property type="entry name" value="DIENELACTONE HYDROLASE DOMAIN-CONTAINING PROTEIN-RELATED"/>
    <property type="match status" value="1"/>
</dbReference>
<dbReference type="Pfam" id="PF06500">
    <property type="entry name" value="FrsA-like"/>
    <property type="match status" value="1"/>
</dbReference>
<dbReference type="AlphaFoldDB" id="A0A7K0D5N0"/>
<dbReference type="RefSeq" id="WP_153410926.1">
    <property type="nucleotide sequence ID" value="NZ_WEGK01000006.1"/>
</dbReference>
<dbReference type="InterPro" id="IPR050261">
    <property type="entry name" value="FrsA_esterase"/>
</dbReference>
<dbReference type="SUPFAM" id="SSF53474">
    <property type="entry name" value="alpha/beta-Hydrolases"/>
    <property type="match status" value="1"/>
</dbReference>
<dbReference type="GO" id="GO:0016787">
    <property type="term" value="F:hydrolase activity"/>
    <property type="evidence" value="ECO:0007669"/>
    <property type="project" value="UniProtKB-KW"/>
</dbReference>
<dbReference type="EMBL" id="WEGK01000006">
    <property type="protein sequence ID" value="MQY20144.1"/>
    <property type="molecule type" value="Genomic_DNA"/>
</dbReference>
<organism evidence="3 4">
    <name type="scientific">Nocardia macrotermitis</name>
    <dbReference type="NCBI Taxonomy" id="2585198"/>
    <lineage>
        <taxon>Bacteria</taxon>
        <taxon>Bacillati</taxon>
        <taxon>Actinomycetota</taxon>
        <taxon>Actinomycetes</taxon>
        <taxon>Mycobacteriales</taxon>
        <taxon>Nocardiaceae</taxon>
        <taxon>Nocardia</taxon>
    </lineage>
</organism>
<name>A0A7K0D5N0_9NOCA</name>
<evidence type="ECO:0000313" key="4">
    <source>
        <dbReference type="Proteomes" id="UP000438448"/>
    </source>
</evidence>
<sequence length="441" mass="47155">MKLSTRLRATLCTLTGTTGPVVRRAGARAVLPEVFVPRWARLAGVPPARLAAQLDGARSFADREWCEYWTGIAEHHVAQADALLHDLAVASGVTPVSVAAMSRSGSAALPGPAAQFLAERESPPTTAEVERFVRSRAVGGALDERLLWATRAVGALRTAVGYHLIAAWPGRSPARRAAYARAQRLFRVLVEPLAAELGITLEVTDLVADGERVRLWAMFPIGKDCRATVLVTNGLDGSALELLLPLLPHRNSGLGFVVMDLPGTHTAQRPMSIESERVFTAVLDHLAAHPRVDADRIAMLGTSFGGYWAARMAAVESRLRCAVACGAPTHRGFGPAAAIGAPAIMVRTLCDVTGARGPLGLGRALSRLSLRKLYRRIAIPLLVVDGSADSVVDVRDSIELADATRFGVLRLYPGDDHCATGHFAQWLDMAVAWMRAELGES</sequence>
<dbReference type="Proteomes" id="UP000438448">
    <property type="component" value="Unassembled WGS sequence"/>
</dbReference>
<dbReference type="PANTHER" id="PTHR22946:SF12">
    <property type="entry name" value="CONIDIAL PIGMENT BIOSYNTHESIS PROTEIN AYG1 (AFU_ORTHOLOGUE AFUA_2G17550)"/>
    <property type="match status" value="1"/>
</dbReference>